<keyword evidence="1" id="KW-0614">Plasmid</keyword>
<geneLocation type="plasmid" evidence="1">
    <name>2s-pEI2</name>
</geneLocation>
<dbReference type="Pfam" id="PF04899">
    <property type="entry name" value="MbeD_MobD"/>
    <property type="match status" value="1"/>
</dbReference>
<evidence type="ECO:0000313" key="1">
    <source>
        <dbReference type="EMBL" id="AGF34190.1"/>
    </source>
</evidence>
<reference evidence="1" key="1">
    <citation type="submission" date="2012-12" db="EMBL/GenBank/DDBJ databases">
        <title>Edwardsiella ictaluri plasmid 2s-pEI2.</title>
        <authorList>
            <person name="Dubytska L.P."/>
            <person name="Thune R.L."/>
        </authorList>
    </citation>
    <scope>NUCLEOTIDE SEQUENCE</scope>
    <source>
        <strain evidence="1">2s</strain>
        <plasmid evidence="1">2s-pEI2</plasmid>
    </source>
</reference>
<dbReference type="EMBL" id="KC286618">
    <property type="protein sequence ID" value="AGF34190.1"/>
    <property type="molecule type" value="Genomic_DNA"/>
</dbReference>
<sequence>MTELEQQLLNALEELQTQQDARLNEFRI</sequence>
<dbReference type="RefSeq" id="WP_408731675.1">
    <property type="nucleotide sequence ID" value="NC_020295.1"/>
</dbReference>
<proteinExistence type="predicted"/>
<protein>
    <submittedName>
        <fullName evidence="1">MobD-like protein</fullName>
    </submittedName>
</protein>
<dbReference type="AlphaFoldDB" id="M1KEY6"/>
<organism evidence="1">
    <name type="scientific">Edwardsiella ictaluri</name>
    <dbReference type="NCBI Taxonomy" id="67780"/>
    <lineage>
        <taxon>Bacteria</taxon>
        <taxon>Pseudomonadati</taxon>
        <taxon>Pseudomonadota</taxon>
        <taxon>Gammaproteobacteria</taxon>
        <taxon>Enterobacterales</taxon>
        <taxon>Hafniaceae</taxon>
        <taxon>Edwardsiella</taxon>
    </lineage>
</organism>
<dbReference type="InterPro" id="IPR006983">
    <property type="entry name" value="MbeD_MobD"/>
</dbReference>
<name>M1KEY6_EDWIC</name>
<accession>M1KEY6</accession>